<protein>
    <recommendedName>
        <fullName evidence="4">Secreted protein</fullName>
    </recommendedName>
</protein>
<comment type="caution">
    <text evidence="2">The sequence shown here is derived from an EMBL/GenBank/DDBJ whole genome shotgun (WGS) entry which is preliminary data.</text>
</comment>
<dbReference type="EMBL" id="CALOZG010000005">
    <property type="protein sequence ID" value="CAH4028097.1"/>
    <property type="molecule type" value="Genomic_DNA"/>
</dbReference>
<evidence type="ECO:0000256" key="1">
    <source>
        <dbReference type="SAM" id="SignalP"/>
    </source>
</evidence>
<dbReference type="AlphaFoldDB" id="A0A9P0TFB4"/>
<keyword evidence="3" id="KW-1185">Reference proteome</keyword>
<dbReference type="Proteomes" id="UP001152562">
    <property type="component" value="Unassembled WGS sequence"/>
</dbReference>
<gene>
    <name evidence="2" type="ORF">PIBRA_LOCUS5051</name>
</gene>
<evidence type="ECO:0000313" key="3">
    <source>
        <dbReference type="Proteomes" id="UP001152562"/>
    </source>
</evidence>
<evidence type="ECO:0008006" key="4">
    <source>
        <dbReference type="Google" id="ProtNLM"/>
    </source>
</evidence>
<evidence type="ECO:0000313" key="2">
    <source>
        <dbReference type="EMBL" id="CAH4028097.1"/>
    </source>
</evidence>
<feature type="chain" id="PRO_5040441094" description="Secreted protein" evidence="1">
    <location>
        <begin position="23"/>
        <end position="91"/>
    </location>
</feature>
<accession>A0A9P0TFB4</accession>
<reference evidence="2" key="1">
    <citation type="submission" date="2022-05" db="EMBL/GenBank/DDBJ databases">
        <authorList>
            <person name="Okamura Y."/>
        </authorList>
    </citation>
    <scope>NUCLEOTIDE SEQUENCE</scope>
</reference>
<organism evidence="2 3">
    <name type="scientific">Pieris brassicae</name>
    <name type="common">White butterfly</name>
    <name type="synonym">Large white butterfly</name>
    <dbReference type="NCBI Taxonomy" id="7116"/>
    <lineage>
        <taxon>Eukaryota</taxon>
        <taxon>Metazoa</taxon>
        <taxon>Ecdysozoa</taxon>
        <taxon>Arthropoda</taxon>
        <taxon>Hexapoda</taxon>
        <taxon>Insecta</taxon>
        <taxon>Pterygota</taxon>
        <taxon>Neoptera</taxon>
        <taxon>Endopterygota</taxon>
        <taxon>Lepidoptera</taxon>
        <taxon>Glossata</taxon>
        <taxon>Ditrysia</taxon>
        <taxon>Papilionoidea</taxon>
        <taxon>Pieridae</taxon>
        <taxon>Pierinae</taxon>
        <taxon>Pieris</taxon>
    </lineage>
</organism>
<keyword evidence="1" id="KW-0732">Signal</keyword>
<name>A0A9P0TFB4_PIEBR</name>
<feature type="signal peptide" evidence="1">
    <location>
        <begin position="1"/>
        <end position="22"/>
    </location>
</feature>
<proteinExistence type="predicted"/>
<sequence>MSTIMLLAIVVSCTSIISEAAAEDCCCPCECQIINSVSSGRNQSEKYQKTVQDQYPFFLLKRLAYTHRIKEQERGDQDKFVETGNELRYGM</sequence>